<organism evidence="2 3">
    <name type="scientific">Favolaschia claudopus</name>
    <dbReference type="NCBI Taxonomy" id="2862362"/>
    <lineage>
        <taxon>Eukaryota</taxon>
        <taxon>Fungi</taxon>
        <taxon>Dikarya</taxon>
        <taxon>Basidiomycota</taxon>
        <taxon>Agaricomycotina</taxon>
        <taxon>Agaricomycetes</taxon>
        <taxon>Agaricomycetidae</taxon>
        <taxon>Agaricales</taxon>
        <taxon>Marasmiineae</taxon>
        <taxon>Mycenaceae</taxon>
        <taxon>Favolaschia</taxon>
    </lineage>
</organism>
<accession>A0AAW0DLR4</accession>
<feature type="non-terminal residue" evidence="2">
    <location>
        <position position="1"/>
    </location>
</feature>
<gene>
    <name evidence="2" type="ORF">R3P38DRAFT_2850858</name>
</gene>
<dbReference type="AlphaFoldDB" id="A0AAW0DLR4"/>
<comment type="caution">
    <text evidence="2">The sequence shown here is derived from an EMBL/GenBank/DDBJ whole genome shotgun (WGS) entry which is preliminary data.</text>
</comment>
<evidence type="ECO:0000313" key="3">
    <source>
        <dbReference type="Proteomes" id="UP001362999"/>
    </source>
</evidence>
<dbReference type="Proteomes" id="UP001362999">
    <property type="component" value="Unassembled WGS sequence"/>
</dbReference>
<evidence type="ECO:0000313" key="2">
    <source>
        <dbReference type="EMBL" id="KAK7053538.1"/>
    </source>
</evidence>
<dbReference type="EMBL" id="JAWWNJ010000006">
    <property type="protein sequence ID" value="KAK7053538.1"/>
    <property type="molecule type" value="Genomic_DNA"/>
</dbReference>
<feature type="compositionally biased region" description="Gly residues" evidence="1">
    <location>
        <begin position="115"/>
        <end position="124"/>
    </location>
</feature>
<proteinExistence type="predicted"/>
<keyword evidence="3" id="KW-1185">Reference proteome</keyword>
<sequence length="124" mass="13790">MSDATDCCGICCLCASCCGLCSSVFRYIPFQYICRCGRKKDEEEDIDNMKFPEHESAFTADGHRIHPHTAPMQIRAFSPPLDDSPAQGRQPPDYPASVRDAIRSDSEQPMEYRPGQGGGRLSKE</sequence>
<reference evidence="2 3" key="1">
    <citation type="journal article" date="2024" name="J Genomics">
        <title>Draft genome sequencing and assembly of Favolaschia claudopus CIRM-BRFM 2984 isolated from oak limbs.</title>
        <authorList>
            <person name="Navarro D."/>
            <person name="Drula E."/>
            <person name="Chaduli D."/>
            <person name="Cazenave R."/>
            <person name="Ahrendt S."/>
            <person name="Wang J."/>
            <person name="Lipzen A."/>
            <person name="Daum C."/>
            <person name="Barry K."/>
            <person name="Grigoriev I.V."/>
            <person name="Favel A."/>
            <person name="Rosso M.N."/>
            <person name="Martin F."/>
        </authorList>
    </citation>
    <scope>NUCLEOTIDE SEQUENCE [LARGE SCALE GENOMIC DNA]</scope>
    <source>
        <strain evidence="2 3">CIRM-BRFM 2984</strain>
    </source>
</reference>
<evidence type="ECO:0000256" key="1">
    <source>
        <dbReference type="SAM" id="MobiDB-lite"/>
    </source>
</evidence>
<protein>
    <submittedName>
        <fullName evidence="2">Uncharacterized protein</fullName>
    </submittedName>
</protein>
<feature type="region of interest" description="Disordered" evidence="1">
    <location>
        <begin position="75"/>
        <end position="124"/>
    </location>
</feature>
<name>A0AAW0DLR4_9AGAR</name>